<keyword evidence="2" id="KW-1185">Reference proteome</keyword>
<evidence type="ECO:0000313" key="2">
    <source>
        <dbReference type="Proteomes" id="UP001163321"/>
    </source>
</evidence>
<protein>
    <submittedName>
        <fullName evidence="1">Uncharacterized protein</fullName>
    </submittedName>
</protein>
<accession>A0ACC0VMH6</accession>
<dbReference type="Proteomes" id="UP001163321">
    <property type="component" value="Chromosome 8"/>
</dbReference>
<dbReference type="EMBL" id="CM047587">
    <property type="protein sequence ID" value="KAI9907532.1"/>
    <property type="molecule type" value="Genomic_DNA"/>
</dbReference>
<proteinExistence type="predicted"/>
<comment type="caution">
    <text evidence="1">The sequence shown here is derived from an EMBL/GenBank/DDBJ whole genome shotgun (WGS) entry which is preliminary data.</text>
</comment>
<organism evidence="1 2">
    <name type="scientific">Peronosclerospora sorghi</name>
    <dbReference type="NCBI Taxonomy" id="230839"/>
    <lineage>
        <taxon>Eukaryota</taxon>
        <taxon>Sar</taxon>
        <taxon>Stramenopiles</taxon>
        <taxon>Oomycota</taxon>
        <taxon>Peronosporomycetes</taxon>
        <taxon>Peronosporales</taxon>
        <taxon>Peronosporaceae</taxon>
        <taxon>Peronosclerospora</taxon>
    </lineage>
</organism>
<gene>
    <name evidence="1" type="ORF">PsorP6_003290</name>
</gene>
<evidence type="ECO:0000313" key="1">
    <source>
        <dbReference type="EMBL" id="KAI9907532.1"/>
    </source>
</evidence>
<reference evidence="1 2" key="1">
    <citation type="journal article" date="2022" name="bioRxiv">
        <title>The genome of the oomycete Peronosclerospora sorghi, a cosmopolitan pathogen of maize and sorghum, is inflated with dispersed pseudogenes.</title>
        <authorList>
            <person name="Fletcher K."/>
            <person name="Martin F."/>
            <person name="Isakeit T."/>
            <person name="Cavanaugh K."/>
            <person name="Magill C."/>
            <person name="Michelmore R."/>
        </authorList>
    </citation>
    <scope>NUCLEOTIDE SEQUENCE [LARGE SCALE GENOMIC DNA]</scope>
    <source>
        <strain evidence="1">P6</strain>
    </source>
</reference>
<sequence>MISSVSFPTFILTGLSTLQSIIQCPTCRLRLLVLATFLYSLCVSLLRCVMTSMPPSIAMRHKRSQEQEETFQQLTTPCEDVASVKRRRSSAEKRVSTSEKQQIPVEEAQYLVKEAPETELYLVTVKTWDELKESADVASEAKTVDDLLLQRHQETQAENMDGNWSDEFAALDSIRRFAKHHQELAKRQLENGVLNQLVLPAVSSLRSALARTALLCMQELILALKSDMVAHFDVMVPVLLNRVCSEKQFLNDLAREVLDTVLQAGANEEFLSPLLTTSTTEKNAQIVNVAGLYATKCILRMDRAHLRAFVLEKRASFFEELALFLNCKVVECKAATRRSSQHTRQVIGNEKFVALAKAKLSGTALADVLKASESRKTAKPEHAKSSMRERMQQLKKQQQQKKVQSGGNDISVVIVAPPRSRSSTQAAPSL</sequence>
<name>A0ACC0VMH6_9STRA</name>